<reference evidence="2" key="1">
    <citation type="journal article" date="2021" name="PeerJ">
        <title>Extensive microbial diversity within the chicken gut microbiome revealed by metagenomics and culture.</title>
        <authorList>
            <person name="Gilroy R."/>
            <person name="Ravi A."/>
            <person name="Getino M."/>
            <person name="Pursley I."/>
            <person name="Horton D.L."/>
            <person name="Alikhan N.F."/>
            <person name="Baker D."/>
            <person name="Gharbi K."/>
            <person name="Hall N."/>
            <person name="Watson M."/>
            <person name="Adriaenssens E.M."/>
            <person name="Foster-Nyarko E."/>
            <person name="Jarju S."/>
            <person name="Secka A."/>
            <person name="Antonio M."/>
            <person name="Oren A."/>
            <person name="Chaudhuri R.R."/>
            <person name="La Ragione R."/>
            <person name="Hildebrand F."/>
            <person name="Pallen M.J."/>
        </authorList>
    </citation>
    <scope>NUCLEOTIDE SEQUENCE</scope>
    <source>
        <strain evidence="2">ChiHjej12B11-9795</strain>
    </source>
</reference>
<name>A0A9D2HYC3_9BACE</name>
<dbReference type="PANTHER" id="PTHR43617">
    <property type="entry name" value="L-AMINO ACID N-ACETYLTRANSFERASE"/>
    <property type="match status" value="1"/>
</dbReference>
<dbReference type="PROSITE" id="PS51186">
    <property type="entry name" value="GNAT"/>
    <property type="match status" value="1"/>
</dbReference>
<evidence type="ECO:0000259" key="1">
    <source>
        <dbReference type="PROSITE" id="PS51186"/>
    </source>
</evidence>
<gene>
    <name evidence="2" type="ORF">H9950_11535</name>
</gene>
<dbReference type="Pfam" id="PF13508">
    <property type="entry name" value="Acetyltransf_7"/>
    <property type="match status" value="1"/>
</dbReference>
<dbReference type="Proteomes" id="UP000823862">
    <property type="component" value="Unassembled WGS sequence"/>
</dbReference>
<accession>A0A9D2HYC3</accession>
<dbReference type="InterPro" id="IPR050276">
    <property type="entry name" value="MshD_Acetyltransferase"/>
</dbReference>
<organism evidence="2 3">
    <name type="scientific">Candidatus Bacteroides avicola</name>
    <dbReference type="NCBI Taxonomy" id="2838468"/>
    <lineage>
        <taxon>Bacteria</taxon>
        <taxon>Pseudomonadati</taxon>
        <taxon>Bacteroidota</taxon>
        <taxon>Bacteroidia</taxon>
        <taxon>Bacteroidales</taxon>
        <taxon>Bacteroidaceae</taxon>
        <taxon>Bacteroides</taxon>
    </lineage>
</organism>
<comment type="caution">
    <text evidence="2">The sequence shown here is derived from an EMBL/GenBank/DDBJ whole genome shotgun (WGS) entry which is preliminary data.</text>
</comment>
<sequence>MDEIIIRQEKEKDFNQIQEVVRLAFLQMEESDHTEHKLVERLHQSDAFIPELSLVAETADKKIVGYILLSEAKVVSGSLSHTVLAVAPLAVLPAFQGKGTGGMLIRAAHSKASELGYGAAVLLGHPDYYPKFGYQKASSFGIQFPFDAPDPCCMAIALKEHGLDGVQGMVSYPDAFYQ</sequence>
<dbReference type="GO" id="GO:0016747">
    <property type="term" value="F:acyltransferase activity, transferring groups other than amino-acyl groups"/>
    <property type="evidence" value="ECO:0007669"/>
    <property type="project" value="InterPro"/>
</dbReference>
<evidence type="ECO:0000313" key="2">
    <source>
        <dbReference type="EMBL" id="HJA86796.1"/>
    </source>
</evidence>
<dbReference type="InterPro" id="IPR016181">
    <property type="entry name" value="Acyl_CoA_acyltransferase"/>
</dbReference>
<dbReference type="SUPFAM" id="SSF55729">
    <property type="entry name" value="Acyl-CoA N-acyltransferases (Nat)"/>
    <property type="match status" value="1"/>
</dbReference>
<evidence type="ECO:0000313" key="3">
    <source>
        <dbReference type="Proteomes" id="UP000823862"/>
    </source>
</evidence>
<dbReference type="CDD" id="cd04301">
    <property type="entry name" value="NAT_SF"/>
    <property type="match status" value="1"/>
</dbReference>
<dbReference type="AlphaFoldDB" id="A0A9D2HYC3"/>
<dbReference type="InterPro" id="IPR000182">
    <property type="entry name" value="GNAT_dom"/>
</dbReference>
<dbReference type="EMBL" id="DWZI01000059">
    <property type="protein sequence ID" value="HJA86796.1"/>
    <property type="molecule type" value="Genomic_DNA"/>
</dbReference>
<proteinExistence type="predicted"/>
<dbReference type="Gene3D" id="3.40.630.30">
    <property type="match status" value="1"/>
</dbReference>
<feature type="domain" description="N-acetyltransferase" evidence="1">
    <location>
        <begin position="4"/>
        <end position="159"/>
    </location>
</feature>
<reference evidence="2" key="2">
    <citation type="submission" date="2021-04" db="EMBL/GenBank/DDBJ databases">
        <authorList>
            <person name="Gilroy R."/>
        </authorList>
    </citation>
    <scope>NUCLEOTIDE SEQUENCE</scope>
    <source>
        <strain evidence="2">ChiHjej12B11-9795</strain>
    </source>
</reference>
<dbReference type="PANTHER" id="PTHR43617:SF2">
    <property type="entry name" value="UPF0039 PROTEIN SLL0451"/>
    <property type="match status" value="1"/>
</dbReference>
<protein>
    <submittedName>
        <fullName evidence="2">N-acetyltransferase</fullName>
    </submittedName>
</protein>